<dbReference type="AlphaFoldDB" id="A0A1F4UC19"/>
<sequence>MKRFFFLSIIISITLVAIHCAGKRVMVPPRIDLSDYEMIGIMEFTCNQKGKLADLTTRRFMEAAREDQSVIRIVQLGTEKDVLNKIGERKLTQSTYKKIGESYKVATIIVGKIDISDVRPDIKISPGLFVMDFSADVDATLDVQMVEAETGATLWNRSSEATERIGGVSILGLKDFAFDAKDPDKAYGKLVNRLVYYVTGDFRVSWVRQ</sequence>
<evidence type="ECO:0000313" key="2">
    <source>
        <dbReference type="Proteomes" id="UP000177025"/>
    </source>
</evidence>
<evidence type="ECO:0000313" key="1">
    <source>
        <dbReference type="EMBL" id="OGC42419.1"/>
    </source>
</evidence>
<gene>
    <name evidence="1" type="ORF">A2Y85_02520</name>
</gene>
<name>A0A1F4UC19_UNCW3</name>
<dbReference type="Proteomes" id="UP000177025">
    <property type="component" value="Unassembled WGS sequence"/>
</dbReference>
<dbReference type="Gene3D" id="3.40.50.10610">
    <property type="entry name" value="ABC-type transport auxiliary lipoprotein component"/>
    <property type="match status" value="1"/>
</dbReference>
<organism evidence="1 2">
    <name type="scientific">candidate division WOR-3 bacterium RBG_13_43_14</name>
    <dbReference type="NCBI Taxonomy" id="1802590"/>
    <lineage>
        <taxon>Bacteria</taxon>
        <taxon>Bacteria division WOR-3</taxon>
    </lineage>
</organism>
<accession>A0A1F4UC19</accession>
<dbReference type="EMBL" id="MEUM01000067">
    <property type="protein sequence ID" value="OGC42419.1"/>
    <property type="molecule type" value="Genomic_DNA"/>
</dbReference>
<reference evidence="1 2" key="1">
    <citation type="journal article" date="2016" name="Nat. Commun.">
        <title>Thousands of microbial genomes shed light on interconnected biogeochemical processes in an aquifer system.</title>
        <authorList>
            <person name="Anantharaman K."/>
            <person name="Brown C.T."/>
            <person name="Hug L.A."/>
            <person name="Sharon I."/>
            <person name="Castelle C.J."/>
            <person name="Probst A.J."/>
            <person name="Thomas B.C."/>
            <person name="Singh A."/>
            <person name="Wilkins M.J."/>
            <person name="Karaoz U."/>
            <person name="Brodie E.L."/>
            <person name="Williams K.H."/>
            <person name="Hubbard S.S."/>
            <person name="Banfield J.F."/>
        </authorList>
    </citation>
    <scope>NUCLEOTIDE SEQUENCE [LARGE SCALE GENOMIC DNA]</scope>
</reference>
<proteinExistence type="predicted"/>
<comment type="caution">
    <text evidence="1">The sequence shown here is derived from an EMBL/GenBank/DDBJ whole genome shotgun (WGS) entry which is preliminary data.</text>
</comment>
<protein>
    <submittedName>
        <fullName evidence="1">Uncharacterized protein</fullName>
    </submittedName>
</protein>